<evidence type="ECO:0000313" key="2">
    <source>
        <dbReference type="Proteomes" id="UP001152888"/>
    </source>
</evidence>
<accession>A0A9P0L9S1</accession>
<gene>
    <name evidence="1" type="ORF">ACAOBT_LOCUS20972</name>
</gene>
<sequence length="145" mass="16595">MIVEANDSQIYIYIEESTDQTIHSSPEHPIIGIPITDTPINYVIEKDEEVALAFILNLCIRTEHMNSEEKDAIKKLVREYSDIFHIDGNKAVGFLKGLGSLKTVRVIPKKFKQELLHVRDRIFKVSLVPSYSAIAWIKAKSRMQI</sequence>
<name>A0A9P0L9S1_ACAOB</name>
<evidence type="ECO:0000313" key="1">
    <source>
        <dbReference type="EMBL" id="CAH1992599.1"/>
    </source>
</evidence>
<organism evidence="1 2">
    <name type="scientific">Acanthoscelides obtectus</name>
    <name type="common">Bean weevil</name>
    <name type="synonym">Bruchus obtectus</name>
    <dbReference type="NCBI Taxonomy" id="200917"/>
    <lineage>
        <taxon>Eukaryota</taxon>
        <taxon>Metazoa</taxon>
        <taxon>Ecdysozoa</taxon>
        <taxon>Arthropoda</taxon>
        <taxon>Hexapoda</taxon>
        <taxon>Insecta</taxon>
        <taxon>Pterygota</taxon>
        <taxon>Neoptera</taxon>
        <taxon>Endopterygota</taxon>
        <taxon>Coleoptera</taxon>
        <taxon>Polyphaga</taxon>
        <taxon>Cucujiformia</taxon>
        <taxon>Chrysomeloidea</taxon>
        <taxon>Chrysomelidae</taxon>
        <taxon>Bruchinae</taxon>
        <taxon>Bruchini</taxon>
        <taxon>Acanthoscelides</taxon>
    </lineage>
</organism>
<proteinExistence type="predicted"/>
<dbReference type="Proteomes" id="UP001152888">
    <property type="component" value="Unassembled WGS sequence"/>
</dbReference>
<dbReference type="EMBL" id="CAKOFQ010007150">
    <property type="protein sequence ID" value="CAH1992599.1"/>
    <property type="molecule type" value="Genomic_DNA"/>
</dbReference>
<comment type="caution">
    <text evidence="1">The sequence shown here is derived from an EMBL/GenBank/DDBJ whole genome shotgun (WGS) entry which is preliminary data.</text>
</comment>
<keyword evidence="2" id="KW-1185">Reference proteome</keyword>
<dbReference type="AlphaFoldDB" id="A0A9P0L9S1"/>
<reference evidence="1" key="1">
    <citation type="submission" date="2022-03" db="EMBL/GenBank/DDBJ databases">
        <authorList>
            <person name="Sayadi A."/>
        </authorList>
    </citation>
    <scope>NUCLEOTIDE SEQUENCE</scope>
</reference>
<protein>
    <submittedName>
        <fullName evidence="1">Uncharacterized protein</fullName>
    </submittedName>
</protein>